<sequence>MTWLISLLILSACNKDTLQRTPEHPAGAGNWNEFSVSEPAFIDQAGVDMRGYWPDGKISVVENDLSGKYTLYWGERYSFRTVAETPFPEDHISQVRPGNRVFGIGFGEKAGFTDGGAWFIGIYKLKDGRLAGFFHAESHWGGLQAYKSIGVAYSSDDGLTWTRGEKILNVDYPKPANPRWSGLGDGCVIYDEENERFICYYSAFVDNQDYKICMAISEDASGAPGTWKKWDGQRFSVEGYNPSNNLGGRDYGIAGLKVRSGANPSVMWNEYLKRWVMVYAGWNEVLYMSASDDGIAWERPIAITDVVNETARYPNLISENGDLKGGSVVKLYYGRNQNSAGVRQFALRTITYDEQP</sequence>
<organism evidence="1 2">
    <name type="scientific">Parapedobacter deserti</name>
    <dbReference type="NCBI Taxonomy" id="1912957"/>
    <lineage>
        <taxon>Bacteria</taxon>
        <taxon>Pseudomonadati</taxon>
        <taxon>Bacteroidota</taxon>
        <taxon>Sphingobacteriia</taxon>
        <taxon>Sphingobacteriales</taxon>
        <taxon>Sphingobacteriaceae</taxon>
        <taxon>Parapedobacter</taxon>
    </lineage>
</organism>
<keyword evidence="2" id="KW-1185">Reference proteome</keyword>
<evidence type="ECO:0000313" key="1">
    <source>
        <dbReference type="EMBL" id="MFC3199285.1"/>
    </source>
</evidence>
<dbReference type="Gene3D" id="2.115.10.20">
    <property type="entry name" value="Glycosyl hydrolase domain, family 43"/>
    <property type="match status" value="1"/>
</dbReference>
<gene>
    <name evidence="1" type="ORF">ACFOET_16810</name>
</gene>
<protein>
    <recommendedName>
        <fullName evidence="3">DUF4185 domain-containing protein</fullName>
    </recommendedName>
</protein>
<proteinExistence type="predicted"/>
<dbReference type="EMBL" id="JBHRTA010000038">
    <property type="protein sequence ID" value="MFC3199285.1"/>
    <property type="molecule type" value="Genomic_DNA"/>
</dbReference>
<accession>A0ABV7JQP4</accession>
<dbReference type="InterPro" id="IPR023296">
    <property type="entry name" value="Glyco_hydro_beta-prop_sf"/>
</dbReference>
<comment type="caution">
    <text evidence="1">The sequence shown here is derived from an EMBL/GenBank/DDBJ whole genome shotgun (WGS) entry which is preliminary data.</text>
</comment>
<reference evidence="2" key="1">
    <citation type="journal article" date="2019" name="Int. J. Syst. Evol. Microbiol.">
        <title>The Global Catalogue of Microorganisms (GCM) 10K type strain sequencing project: providing services to taxonomists for standard genome sequencing and annotation.</title>
        <authorList>
            <consortium name="The Broad Institute Genomics Platform"/>
            <consortium name="The Broad Institute Genome Sequencing Center for Infectious Disease"/>
            <person name="Wu L."/>
            <person name="Ma J."/>
        </authorList>
    </citation>
    <scope>NUCLEOTIDE SEQUENCE [LARGE SCALE GENOMIC DNA]</scope>
    <source>
        <strain evidence="2">KCTC 52416</strain>
    </source>
</reference>
<name>A0ABV7JQP4_9SPHI</name>
<evidence type="ECO:0008006" key="3">
    <source>
        <dbReference type="Google" id="ProtNLM"/>
    </source>
</evidence>
<dbReference type="Proteomes" id="UP001595526">
    <property type="component" value="Unassembled WGS sequence"/>
</dbReference>
<evidence type="ECO:0000313" key="2">
    <source>
        <dbReference type="Proteomes" id="UP001595526"/>
    </source>
</evidence>
<dbReference type="RefSeq" id="WP_379024746.1">
    <property type="nucleotide sequence ID" value="NZ_JBHRTA010000038.1"/>
</dbReference>
<dbReference type="SUPFAM" id="SSF75005">
    <property type="entry name" value="Arabinanase/levansucrase/invertase"/>
    <property type="match status" value="1"/>
</dbReference>